<sequence length="386" mass="43420">MKKRWFISGILVLVLLTVSSVYVFSTKNENLLTTEQLPSVITNSVAALYFSTTADQDMNRDGLSFAVFINKEGQTDVFEMDGLELGTIHGNDESFFLEDRSHVHVVDQKGTKTFAIEGEEHTGEVTGFRNGMYYSVYNSGFNEEGGYSSNIRVGNKDGFKTIEIPYYLHMSGITEDELMMVAGEEEYISLFTMPLQDSVQIEEVVPLGKVGDRLGLSPIVKADGAYFMLISDTQKLTSELYRIDGQAKTVKMFPFLTYKDAEDYRIRVPYNLRNAAAVIGDTFYYVDGVGEVHSIHVDTGETGLAFSLEGASTGSLKMSEQTYFQDDKLHFFRYDKATSEHTIDTYDVQTGKKVSTLPVQGLADMFDYTNKKNKRISPYDFIVFDK</sequence>
<keyword evidence="2" id="KW-1185">Reference proteome</keyword>
<dbReference type="Proteomes" id="UP001282284">
    <property type="component" value="Unassembled WGS sequence"/>
</dbReference>
<name>A0ABU4G651_9BACL</name>
<evidence type="ECO:0000313" key="2">
    <source>
        <dbReference type="Proteomes" id="UP001282284"/>
    </source>
</evidence>
<dbReference type="RefSeq" id="WP_317942342.1">
    <property type="nucleotide sequence ID" value="NZ_JAUBDI010000003.1"/>
</dbReference>
<dbReference type="EMBL" id="JAUBDI010000003">
    <property type="protein sequence ID" value="MDW0112443.1"/>
    <property type="molecule type" value="Genomic_DNA"/>
</dbReference>
<organism evidence="1 2">
    <name type="scientific">Sporosarcina saromensis</name>
    <dbReference type="NCBI Taxonomy" id="359365"/>
    <lineage>
        <taxon>Bacteria</taxon>
        <taxon>Bacillati</taxon>
        <taxon>Bacillota</taxon>
        <taxon>Bacilli</taxon>
        <taxon>Bacillales</taxon>
        <taxon>Caryophanaceae</taxon>
        <taxon>Sporosarcina</taxon>
    </lineage>
</organism>
<accession>A0ABU4G651</accession>
<reference evidence="1 2" key="1">
    <citation type="submission" date="2023-06" db="EMBL/GenBank/DDBJ databases">
        <title>Sporosarcina sp. nov., isolated from Korean traditional fermented seafood 'Jeotgal'.</title>
        <authorList>
            <person name="Yang A.I."/>
            <person name="Shin N.-R."/>
        </authorList>
    </citation>
    <scope>NUCLEOTIDE SEQUENCE [LARGE SCALE GENOMIC DNA]</scope>
    <source>
        <strain evidence="1 2">KCTC13119</strain>
    </source>
</reference>
<gene>
    <name evidence="1" type="ORF">QT711_04545</name>
</gene>
<comment type="caution">
    <text evidence="1">The sequence shown here is derived from an EMBL/GenBank/DDBJ whole genome shotgun (WGS) entry which is preliminary data.</text>
</comment>
<protein>
    <submittedName>
        <fullName evidence="1">Uncharacterized protein</fullName>
    </submittedName>
</protein>
<evidence type="ECO:0000313" key="1">
    <source>
        <dbReference type="EMBL" id="MDW0112443.1"/>
    </source>
</evidence>
<proteinExistence type="predicted"/>